<name>A0A3D8S2L7_9HELO</name>
<evidence type="ECO:0000259" key="3">
    <source>
        <dbReference type="PROSITE" id="PS50948"/>
    </source>
</evidence>
<accession>A0A3D8S2L7</accession>
<dbReference type="SUPFAM" id="SSF57414">
    <property type="entry name" value="Hairpin loop containing domain-like"/>
    <property type="match status" value="1"/>
</dbReference>
<evidence type="ECO:0000313" key="5">
    <source>
        <dbReference type="EMBL" id="RDW80508.1"/>
    </source>
</evidence>
<feature type="domain" description="LysM" evidence="4">
    <location>
        <begin position="701"/>
        <end position="747"/>
    </location>
</feature>
<dbReference type="EMBL" id="PDLN01000007">
    <property type="protein sequence ID" value="RDW80508.1"/>
    <property type="molecule type" value="Genomic_DNA"/>
</dbReference>
<gene>
    <name evidence="5" type="ORF">BP5796_05206</name>
</gene>
<comment type="caution">
    <text evidence="5">The sequence shown here is derived from an EMBL/GenBank/DDBJ whole genome shotgun (WGS) entry which is preliminary data.</text>
</comment>
<evidence type="ECO:0000259" key="4">
    <source>
        <dbReference type="PROSITE" id="PS51782"/>
    </source>
</evidence>
<dbReference type="OrthoDB" id="5985073at2759"/>
<dbReference type="PROSITE" id="PS51782">
    <property type="entry name" value="LYSM"/>
    <property type="match status" value="1"/>
</dbReference>
<keyword evidence="6" id="KW-1185">Reference proteome</keyword>
<feature type="region of interest" description="Disordered" evidence="1">
    <location>
        <begin position="445"/>
        <end position="512"/>
    </location>
</feature>
<dbReference type="Gene3D" id="2.60.120.260">
    <property type="entry name" value="Galactose-binding domain-like"/>
    <property type="match status" value="1"/>
</dbReference>
<proteinExistence type="predicted"/>
<evidence type="ECO:0008006" key="7">
    <source>
        <dbReference type="Google" id="ProtNLM"/>
    </source>
</evidence>
<dbReference type="InterPro" id="IPR003609">
    <property type="entry name" value="Pan_app"/>
</dbReference>
<organism evidence="5 6">
    <name type="scientific">Coleophoma crateriformis</name>
    <dbReference type="NCBI Taxonomy" id="565419"/>
    <lineage>
        <taxon>Eukaryota</taxon>
        <taxon>Fungi</taxon>
        <taxon>Dikarya</taxon>
        <taxon>Ascomycota</taxon>
        <taxon>Pezizomycotina</taxon>
        <taxon>Leotiomycetes</taxon>
        <taxon>Helotiales</taxon>
        <taxon>Dermateaceae</taxon>
        <taxon>Coleophoma</taxon>
    </lineage>
</organism>
<feature type="domain" description="Apple" evidence="3">
    <location>
        <begin position="572"/>
        <end position="643"/>
    </location>
</feature>
<dbReference type="AlphaFoldDB" id="A0A3D8S2L7"/>
<dbReference type="PROSITE" id="PS50948">
    <property type="entry name" value="PAN"/>
    <property type="match status" value="1"/>
</dbReference>
<dbReference type="Gene3D" id="3.10.350.10">
    <property type="entry name" value="LysM domain"/>
    <property type="match status" value="1"/>
</dbReference>
<evidence type="ECO:0000256" key="1">
    <source>
        <dbReference type="SAM" id="MobiDB-lite"/>
    </source>
</evidence>
<dbReference type="Proteomes" id="UP000256328">
    <property type="component" value="Unassembled WGS sequence"/>
</dbReference>
<feature type="signal peptide" evidence="2">
    <location>
        <begin position="1"/>
        <end position="22"/>
    </location>
</feature>
<feature type="compositionally biased region" description="Low complexity" evidence="1">
    <location>
        <begin position="445"/>
        <end position="466"/>
    </location>
</feature>
<reference evidence="5 6" key="1">
    <citation type="journal article" date="2018" name="IMA Fungus">
        <title>IMA Genome-F 9: Draft genome sequence of Annulohypoxylon stygium, Aspergillus mulundensis, Berkeleyomyces basicola (syn. Thielaviopsis basicola), Ceratocystis smalleyi, two Cercospora beticola strains, Coleophoma cylindrospora, Fusarium fracticaudum, Phialophora cf. hyalina, and Morchella septimelata.</title>
        <authorList>
            <person name="Wingfield B.D."/>
            <person name="Bills G.F."/>
            <person name="Dong Y."/>
            <person name="Huang W."/>
            <person name="Nel W.J."/>
            <person name="Swalarsk-Parry B.S."/>
            <person name="Vaghefi N."/>
            <person name="Wilken P.M."/>
            <person name="An Z."/>
            <person name="de Beer Z.W."/>
            <person name="De Vos L."/>
            <person name="Chen L."/>
            <person name="Duong T.A."/>
            <person name="Gao Y."/>
            <person name="Hammerbacher A."/>
            <person name="Kikkert J.R."/>
            <person name="Li Y."/>
            <person name="Li H."/>
            <person name="Li K."/>
            <person name="Li Q."/>
            <person name="Liu X."/>
            <person name="Ma X."/>
            <person name="Naidoo K."/>
            <person name="Pethybridge S.J."/>
            <person name="Sun J."/>
            <person name="Steenkamp E.T."/>
            <person name="van der Nest M.A."/>
            <person name="van Wyk S."/>
            <person name="Wingfield M.J."/>
            <person name="Xiong C."/>
            <person name="Yue Q."/>
            <person name="Zhang X."/>
        </authorList>
    </citation>
    <scope>NUCLEOTIDE SEQUENCE [LARGE SCALE GENOMIC DNA]</scope>
    <source>
        <strain evidence="5 6">BP5796</strain>
    </source>
</reference>
<dbReference type="InterPro" id="IPR036779">
    <property type="entry name" value="LysM_dom_sf"/>
</dbReference>
<dbReference type="InterPro" id="IPR006583">
    <property type="entry name" value="PAN-3_domain"/>
</dbReference>
<feature type="chain" id="PRO_5017829084" description="Carbohydrate-binding module family 50 protein" evidence="2">
    <location>
        <begin position="23"/>
        <end position="1095"/>
    </location>
</feature>
<protein>
    <recommendedName>
        <fullName evidence="7">Carbohydrate-binding module family 50 protein</fullName>
    </recommendedName>
</protein>
<evidence type="ECO:0000313" key="6">
    <source>
        <dbReference type="Proteomes" id="UP000256328"/>
    </source>
</evidence>
<feature type="compositionally biased region" description="Low complexity" evidence="1">
    <location>
        <begin position="480"/>
        <end position="511"/>
    </location>
</feature>
<evidence type="ECO:0000256" key="2">
    <source>
        <dbReference type="SAM" id="SignalP"/>
    </source>
</evidence>
<dbReference type="InterPro" id="IPR018392">
    <property type="entry name" value="LysM"/>
</dbReference>
<keyword evidence="2" id="KW-0732">Signal</keyword>
<sequence length="1095" mass="114838">MSLFVFVSVLLSSIHGFPPAYATEFDVEACRVITVVESYSLINGYFPANTTIPVDSTSTVTITNAPTSLSTTVTILSTVSSSTTDSEPIKPGLFLPDVFQLKPKPPPLQQHWTTSTVYKTNVLTLTDCGIAECITSTITETIVDYTTVCPTKAGSHSASTLESPVTTTIPQQLYVSATPTSVLYPENTVTSIESTILYPTNIATPASLVSSIGSTIAPRGLSSAVTPGNSSAFNCYKYNGLIIIYHTARPNDIVLSFNIPTPNQKRDSQYLSSAGLPVSDCNTAVKISLQDGQLADISSGTPAYYYVFPNVQHSVFAPVPPGAQVPPGSSNIFFSINDANELVWNPYGNSTLDVMFELDSKSRVQAVSDGYLQPGSKRIYLQVLRVSADGSCQALPSSSLVANTTVPLTSADYGSSLEPPTTTPPSSINLGAGVTSVSSISASTSSSSASTSLPTSRNVLTSSFTSRGRRTSSNPHAPISSSHTKLPSISSSSSSSLISGASASNTATSTTRDLSSVISPTVAVLIPSTISIATTTQPTELNSLTSSTSFPAMTTNSTITSATSAPAASLVCGQVGHPTGKVLQYELQSPVALATCFSYCASDSRCLSFYYGHSNCYLFNVSVANTGFHADVSSNYVAYDKNCLSPSNFSTLNLSPTSQPAASSSIATSTSASSALPSSAACVPIPSPTYAPASTTSDCCEWYIINSTDNCATVEDMFNVTDAYFRLLNPSIDTNCYNLLGGIAYCVSGLPQPVSINTASAGYDPTSTAACTPTTTTPQICGATGFPGDSVVQLDSSYESSASACAEFCKSYGGCLSIYFYHDTPDQIGCYLMGNAVAKTSYHNTTSMGSGYTVYDIDCFYPDSSSTACAVGASSTYQPSTVATSTSLPSMITSSAALCTATAAIVNGGFESSPVSIEPWMLSSPGNDYTYPFITSGEAYTHSGDYSLLVYKDAPQNNISWVLNQTVSICPSTAYTFTFWGRSNGERNPTHCPIEVCFGDMCNEVADVIDLDFTWMQFQSQYPGGAAATLAVSIATASCGQFILLDEVSFDIASSAPLPAVTASTVDCSGGFNSTVCEGIQGCYWSDYYAHCFPY</sequence>
<dbReference type="Pfam" id="PF08277">
    <property type="entry name" value="PAN_3"/>
    <property type="match status" value="1"/>
</dbReference>